<sequence>MTGSSPDGLGIWVRALMTRTNEQMSRAKGYGERTSGQVPLALQHSSPRGSGGGSIGPALPTSTSKDDDEFAAIEGDCGFDEVAEVGQDGVTDTEITGPRHEKVPWLAFLYLAVENLKCGLSKKAMRLSRPSRPKGSACSNNGEQSRSLRYQKLAACVLAVNATSCIYSGSAHPRSGLFLTPGAGPLREARGTVRQLAYQKGTPKDTHQHTPSAPRAQADCQGVWPVEWDAPCRQGDIPGRRARCMQWSPSQAECQEHGRVVPPKATMTDAGHDRCASGS</sequence>
<comment type="caution">
    <text evidence="1">The sequence shown here is derived from an EMBL/GenBank/DDBJ whole genome shotgun (WGS) entry which is preliminary data.</text>
</comment>
<dbReference type="EMBL" id="JBGNUJ010000011">
    <property type="protein sequence ID" value="KAL3954029.1"/>
    <property type="molecule type" value="Genomic_DNA"/>
</dbReference>
<evidence type="ECO:0000313" key="2">
    <source>
        <dbReference type="Proteomes" id="UP001638806"/>
    </source>
</evidence>
<reference evidence="1" key="1">
    <citation type="submission" date="2024-12" db="EMBL/GenBank/DDBJ databases">
        <title>Comparative genomics and development of molecular markers within Purpureocillium lilacinum and among Purpureocillium species.</title>
        <authorList>
            <person name="Yeh Z.-Y."/>
            <person name="Ni N.-T."/>
            <person name="Lo P.-H."/>
            <person name="Mushyakhwo K."/>
            <person name="Lin C.-F."/>
            <person name="Nai Y.-S."/>
        </authorList>
    </citation>
    <scope>NUCLEOTIDE SEQUENCE</scope>
    <source>
        <strain evidence="1">NCHU-NPUST-175</strain>
    </source>
</reference>
<gene>
    <name evidence="1" type="ORF">ACCO45_011985</name>
</gene>
<proteinExistence type="predicted"/>
<dbReference type="Proteomes" id="UP001638806">
    <property type="component" value="Unassembled WGS sequence"/>
</dbReference>
<name>A0ACC4DEN5_PURLI</name>
<keyword evidence="2" id="KW-1185">Reference proteome</keyword>
<accession>A0ACC4DEN5</accession>
<organism evidence="1 2">
    <name type="scientific">Purpureocillium lilacinum</name>
    <name type="common">Paecilomyces lilacinus</name>
    <dbReference type="NCBI Taxonomy" id="33203"/>
    <lineage>
        <taxon>Eukaryota</taxon>
        <taxon>Fungi</taxon>
        <taxon>Dikarya</taxon>
        <taxon>Ascomycota</taxon>
        <taxon>Pezizomycotina</taxon>
        <taxon>Sordariomycetes</taxon>
        <taxon>Hypocreomycetidae</taxon>
        <taxon>Hypocreales</taxon>
        <taxon>Ophiocordycipitaceae</taxon>
        <taxon>Purpureocillium</taxon>
    </lineage>
</organism>
<evidence type="ECO:0000313" key="1">
    <source>
        <dbReference type="EMBL" id="KAL3954029.1"/>
    </source>
</evidence>
<protein>
    <submittedName>
        <fullName evidence="1">Uncharacterized protein</fullName>
    </submittedName>
</protein>